<dbReference type="AlphaFoldDB" id="A0A9D2P0H0"/>
<reference evidence="2" key="2">
    <citation type="submission" date="2021-04" db="EMBL/GenBank/DDBJ databases">
        <authorList>
            <person name="Gilroy R."/>
        </authorList>
    </citation>
    <scope>NUCLEOTIDE SEQUENCE</scope>
    <source>
        <strain evidence="2">CHK186-1790</strain>
    </source>
</reference>
<evidence type="ECO:0000313" key="3">
    <source>
        <dbReference type="Proteomes" id="UP000823882"/>
    </source>
</evidence>
<dbReference type="GO" id="GO:0003677">
    <property type="term" value="F:DNA binding"/>
    <property type="evidence" value="ECO:0007669"/>
    <property type="project" value="InterPro"/>
</dbReference>
<proteinExistence type="predicted"/>
<dbReference type="CDD" id="cd00093">
    <property type="entry name" value="HTH_XRE"/>
    <property type="match status" value="1"/>
</dbReference>
<dbReference type="SMART" id="SM00530">
    <property type="entry name" value="HTH_XRE"/>
    <property type="match status" value="1"/>
</dbReference>
<dbReference type="Proteomes" id="UP000823882">
    <property type="component" value="Unassembled WGS sequence"/>
</dbReference>
<evidence type="ECO:0000259" key="1">
    <source>
        <dbReference type="PROSITE" id="PS50943"/>
    </source>
</evidence>
<dbReference type="InterPro" id="IPR010982">
    <property type="entry name" value="Lambda_DNA-bd_dom_sf"/>
</dbReference>
<sequence>MTRYALNVVSYAPLYIHSFRLVQPHTLVEAEKFNLIYTDPTQIDNIADKLRWYRYQHGLLQRDVADYAGLDRSTYSGYENTLRDYYPIEMMQRIAELFAVPVRDLLDEFN</sequence>
<dbReference type="Pfam" id="PF01381">
    <property type="entry name" value="HTH_3"/>
    <property type="match status" value="1"/>
</dbReference>
<gene>
    <name evidence="2" type="ORF">H9701_07180</name>
</gene>
<accession>A0A9D2P0H0</accession>
<dbReference type="SUPFAM" id="SSF47413">
    <property type="entry name" value="lambda repressor-like DNA-binding domains"/>
    <property type="match status" value="1"/>
</dbReference>
<feature type="domain" description="HTH cro/C1-type" evidence="1">
    <location>
        <begin position="50"/>
        <end position="105"/>
    </location>
</feature>
<dbReference type="InterPro" id="IPR001387">
    <property type="entry name" value="Cro/C1-type_HTH"/>
</dbReference>
<dbReference type="EMBL" id="DWWJ01000125">
    <property type="protein sequence ID" value="HJC41317.1"/>
    <property type="molecule type" value="Genomic_DNA"/>
</dbReference>
<name>A0A9D2P0H0_9FIRM</name>
<evidence type="ECO:0000313" key="2">
    <source>
        <dbReference type="EMBL" id="HJC41317.1"/>
    </source>
</evidence>
<reference evidence="2" key="1">
    <citation type="journal article" date="2021" name="PeerJ">
        <title>Extensive microbial diversity within the chicken gut microbiome revealed by metagenomics and culture.</title>
        <authorList>
            <person name="Gilroy R."/>
            <person name="Ravi A."/>
            <person name="Getino M."/>
            <person name="Pursley I."/>
            <person name="Horton D.L."/>
            <person name="Alikhan N.F."/>
            <person name="Baker D."/>
            <person name="Gharbi K."/>
            <person name="Hall N."/>
            <person name="Watson M."/>
            <person name="Adriaenssens E.M."/>
            <person name="Foster-Nyarko E."/>
            <person name="Jarju S."/>
            <person name="Secka A."/>
            <person name="Antonio M."/>
            <person name="Oren A."/>
            <person name="Chaudhuri R.R."/>
            <person name="La Ragione R."/>
            <person name="Hildebrand F."/>
            <person name="Pallen M.J."/>
        </authorList>
    </citation>
    <scope>NUCLEOTIDE SEQUENCE</scope>
    <source>
        <strain evidence="2">CHK186-1790</strain>
    </source>
</reference>
<protein>
    <submittedName>
        <fullName evidence="2">Helix-turn-helix domain-containing protein</fullName>
    </submittedName>
</protein>
<feature type="non-terminal residue" evidence="2">
    <location>
        <position position="110"/>
    </location>
</feature>
<organism evidence="2 3">
    <name type="scientific">Candidatus Intestinimonas pullistercoris</name>
    <dbReference type="NCBI Taxonomy" id="2838623"/>
    <lineage>
        <taxon>Bacteria</taxon>
        <taxon>Bacillati</taxon>
        <taxon>Bacillota</taxon>
        <taxon>Clostridia</taxon>
        <taxon>Eubacteriales</taxon>
        <taxon>Intestinimonas</taxon>
    </lineage>
</organism>
<dbReference type="Gene3D" id="1.10.260.40">
    <property type="entry name" value="lambda repressor-like DNA-binding domains"/>
    <property type="match status" value="1"/>
</dbReference>
<comment type="caution">
    <text evidence="2">The sequence shown here is derived from an EMBL/GenBank/DDBJ whole genome shotgun (WGS) entry which is preliminary data.</text>
</comment>
<dbReference type="PROSITE" id="PS50943">
    <property type="entry name" value="HTH_CROC1"/>
    <property type="match status" value="1"/>
</dbReference>